<feature type="signal peptide" evidence="1">
    <location>
        <begin position="1"/>
        <end position="25"/>
    </location>
</feature>
<evidence type="ECO:0000313" key="2">
    <source>
        <dbReference type="EMBL" id="CAB3749014.1"/>
    </source>
</evidence>
<name>A0A6J5D6M8_9BURK</name>
<protein>
    <submittedName>
        <fullName evidence="2">Uncharacterized protein</fullName>
    </submittedName>
</protein>
<evidence type="ECO:0000313" key="3">
    <source>
        <dbReference type="Proteomes" id="UP000494135"/>
    </source>
</evidence>
<dbReference type="AlphaFoldDB" id="A0A6J5D6M8"/>
<proteinExistence type="predicted"/>
<keyword evidence="1" id="KW-0732">Signal</keyword>
<sequence length="260" mass="28509">MKSRRVLSIGLVVATSLFGAASTSAGEAVTFTVEARALRYQYASPFDNQNALAEMLQHANIVGHYWKPATVLNMSRCMTGVVCFPSPHLESETKDHPVTVQPRVIPGPPGQESIHLQFELPVSHRGASLDGVSLVLPLKFLWQQPSAQLVLKKAEAALADYQKTRRAFESGASVTINLELPKVLGEPGLMLDHCAGIPNPLSWSSSGVVAIRTDAQLGAQRNVPWSRRQVNEDASRLGTEESCATWRPDVENTYRWRTEP</sequence>
<accession>A0A6J5D6M8</accession>
<dbReference type="EMBL" id="CADIKG010000001">
    <property type="protein sequence ID" value="CAB3749014.1"/>
    <property type="molecule type" value="Genomic_DNA"/>
</dbReference>
<feature type="chain" id="PRO_5026748516" evidence="1">
    <location>
        <begin position="26"/>
        <end position="260"/>
    </location>
</feature>
<gene>
    <name evidence="2" type="ORF">LMG29660_01075</name>
</gene>
<organism evidence="2 3">
    <name type="scientific">Burkholderia puraquae</name>
    <dbReference type="NCBI Taxonomy" id="1904757"/>
    <lineage>
        <taxon>Bacteria</taxon>
        <taxon>Pseudomonadati</taxon>
        <taxon>Pseudomonadota</taxon>
        <taxon>Betaproteobacteria</taxon>
        <taxon>Burkholderiales</taxon>
        <taxon>Burkholderiaceae</taxon>
        <taxon>Burkholderia</taxon>
        <taxon>Burkholderia cepacia complex</taxon>
    </lineage>
</organism>
<dbReference type="Proteomes" id="UP000494135">
    <property type="component" value="Unassembled WGS sequence"/>
</dbReference>
<evidence type="ECO:0000256" key="1">
    <source>
        <dbReference type="SAM" id="SignalP"/>
    </source>
</evidence>
<reference evidence="2 3" key="1">
    <citation type="submission" date="2020-04" db="EMBL/GenBank/DDBJ databases">
        <authorList>
            <person name="De Canck E."/>
        </authorList>
    </citation>
    <scope>NUCLEOTIDE SEQUENCE [LARGE SCALE GENOMIC DNA]</scope>
    <source>
        <strain evidence="2 3">LMG 29660</strain>
    </source>
</reference>